<dbReference type="SMART" id="SM00220">
    <property type="entry name" value="S_TKc"/>
    <property type="match status" value="1"/>
</dbReference>
<reference evidence="2" key="1">
    <citation type="submission" date="2021-01" db="EMBL/GenBank/DDBJ databases">
        <authorList>
            <person name="Kaushik A."/>
        </authorList>
    </citation>
    <scope>NUCLEOTIDE SEQUENCE</scope>
    <source>
        <strain evidence="2">AG4-R118</strain>
    </source>
</reference>
<dbReference type="SUPFAM" id="SSF56112">
    <property type="entry name" value="Protein kinase-like (PK-like)"/>
    <property type="match status" value="1"/>
</dbReference>
<dbReference type="InterPro" id="IPR051681">
    <property type="entry name" value="Ser/Thr_Kinases-Pseudokinases"/>
</dbReference>
<accession>A0A8H3A7B7</accession>
<evidence type="ECO:0000259" key="1">
    <source>
        <dbReference type="PROSITE" id="PS50011"/>
    </source>
</evidence>
<protein>
    <recommendedName>
        <fullName evidence="1">Protein kinase domain-containing protein</fullName>
    </recommendedName>
</protein>
<comment type="caution">
    <text evidence="2">The sequence shown here is derived from an EMBL/GenBank/DDBJ whole genome shotgun (WGS) entry which is preliminary data.</text>
</comment>
<dbReference type="GO" id="GO:0004674">
    <property type="term" value="F:protein serine/threonine kinase activity"/>
    <property type="evidence" value="ECO:0007669"/>
    <property type="project" value="TreeGrafter"/>
</dbReference>
<name>A0A8H3A7B7_9AGAM</name>
<dbReference type="Proteomes" id="UP000663888">
    <property type="component" value="Unassembled WGS sequence"/>
</dbReference>
<dbReference type="EMBL" id="CAJMWX010000113">
    <property type="protein sequence ID" value="CAE6402458.1"/>
    <property type="molecule type" value="Genomic_DNA"/>
</dbReference>
<dbReference type="InterPro" id="IPR008271">
    <property type="entry name" value="Ser/Thr_kinase_AS"/>
</dbReference>
<proteinExistence type="predicted"/>
<dbReference type="InterPro" id="IPR001245">
    <property type="entry name" value="Ser-Thr/Tyr_kinase_cat_dom"/>
</dbReference>
<organism evidence="2 3">
    <name type="scientific">Rhizoctonia solani</name>
    <dbReference type="NCBI Taxonomy" id="456999"/>
    <lineage>
        <taxon>Eukaryota</taxon>
        <taxon>Fungi</taxon>
        <taxon>Dikarya</taxon>
        <taxon>Basidiomycota</taxon>
        <taxon>Agaricomycotina</taxon>
        <taxon>Agaricomycetes</taxon>
        <taxon>Cantharellales</taxon>
        <taxon>Ceratobasidiaceae</taxon>
        <taxon>Rhizoctonia</taxon>
    </lineage>
</organism>
<gene>
    <name evidence="2" type="ORF">RDB_LOCUS4482</name>
</gene>
<dbReference type="PANTHER" id="PTHR44329:SF214">
    <property type="entry name" value="PROTEIN KINASE DOMAIN-CONTAINING PROTEIN"/>
    <property type="match status" value="1"/>
</dbReference>
<dbReference type="PROSITE" id="PS50011">
    <property type="entry name" value="PROTEIN_KINASE_DOM"/>
    <property type="match status" value="1"/>
</dbReference>
<evidence type="ECO:0000313" key="2">
    <source>
        <dbReference type="EMBL" id="CAE6402458.1"/>
    </source>
</evidence>
<dbReference type="PROSITE" id="PS00108">
    <property type="entry name" value="PROTEIN_KINASE_ST"/>
    <property type="match status" value="1"/>
</dbReference>
<dbReference type="PANTHER" id="PTHR44329">
    <property type="entry name" value="SERINE/THREONINE-PROTEIN KINASE TNNI3K-RELATED"/>
    <property type="match status" value="1"/>
</dbReference>
<feature type="domain" description="Protein kinase" evidence="1">
    <location>
        <begin position="26"/>
        <end position="274"/>
    </location>
</feature>
<dbReference type="AlphaFoldDB" id="A0A8H3A7B7"/>
<sequence length="283" mass="31731">MPSVVDTYPFAKGYTHDIGPDIDLNSLEPYPFARGAFGDVRRASLRNGTPVAIKCLRFYTQAQDTGRHKLEKKSLKEILNNELGMVSELMPNGNIQDYIRKNPDVNRYQLAIHVCAGLVYLHEHPKHVVHGDLKALNVVVNASGIPKLTDFGLAQMIRAEDSTERSSSSCVGGTSRWMAPELIGSESPSASCGKPSFASDVHALAMTIYEIFSGALPFFGLKREPQVILAIMNREQPERVPEVFTDELWDLLCRCWRYNAQERPTARQVLHALQELHRSQTRI</sequence>
<dbReference type="Gene3D" id="1.10.510.10">
    <property type="entry name" value="Transferase(Phosphotransferase) domain 1"/>
    <property type="match status" value="1"/>
</dbReference>
<dbReference type="GO" id="GO:0005524">
    <property type="term" value="F:ATP binding"/>
    <property type="evidence" value="ECO:0007669"/>
    <property type="project" value="InterPro"/>
</dbReference>
<dbReference type="Pfam" id="PF07714">
    <property type="entry name" value="PK_Tyr_Ser-Thr"/>
    <property type="match status" value="1"/>
</dbReference>
<evidence type="ECO:0000313" key="3">
    <source>
        <dbReference type="Proteomes" id="UP000663888"/>
    </source>
</evidence>
<dbReference type="InterPro" id="IPR000719">
    <property type="entry name" value="Prot_kinase_dom"/>
</dbReference>
<dbReference type="InterPro" id="IPR011009">
    <property type="entry name" value="Kinase-like_dom_sf"/>
</dbReference>